<feature type="region of interest" description="Disordered" evidence="2">
    <location>
        <begin position="1"/>
        <end position="34"/>
    </location>
</feature>
<dbReference type="PANTHER" id="PTHR43539">
    <property type="entry name" value="FLAVIN-BINDING MONOOXYGENASE-LIKE PROTEIN (AFU_ORTHOLOGUE AFUA_4G09220)"/>
    <property type="match status" value="1"/>
</dbReference>
<dbReference type="Pfam" id="PF13738">
    <property type="entry name" value="Pyr_redox_3"/>
    <property type="match status" value="1"/>
</dbReference>
<accession>A0A9P8UWR7</accession>
<name>A0A9P8UWR7_9PEZI</name>
<dbReference type="EMBL" id="JAGPXC010000001">
    <property type="protein sequence ID" value="KAH6659436.1"/>
    <property type="molecule type" value="Genomic_DNA"/>
</dbReference>
<sequence length="644" mass="72013">MTVGPIPVRDVPSTRSARTRQIAPGSTNLTMPEWPQTAKDTSVDADAVATKVIGSLNLALNQGDNAAVAKLFCDDGYWRDHLCLTWDLRTMKGSSKIKGFLDSVHHLKKIDIDRSTPLRAPSLQAINPNETLTGIQFFTKVTTDEGSGRGLVNLVEESGDWKIFTCFTTLETLSGFEEQTGHNRPKGVQHGAMISRKNWLDRRKEEVEFQNKDPDVLIIGCGQAGLTISSRLKMIGVPTLVIDACEEVGDGWKNRYHQLVLHDPIWYDQMPYLPFPDFWPIYTPKDKLAGYFKAYAEMLELNVWTKTTVDSTSWDESKHKWTVQLSRRMPNGSVESRTLHPKHVVQATGHSGKANKPDFPGWDSFKGDVICHSSEFKGAGQYGTGDRKGKKAVVVGSCNSAMDICQAFYEEGYDVTMVQRTSTAIIGAETIKNLLLGKLYSQDGPPVEDADMLIWGWPSEVFKAMHKELTHMQIEQDKDILEGLEKAGYKVDYGPDDCGIFIKYFQRGGGYYFDVGSCHLIIDGQVKVKQGQEIAEILEHGIKFADGSELEADEIVVATGYQNMRTTSRQIFGDSVGDKVGDVWGFDEEGEMRTIWKQSGHPGLWLMGGNFAMCRYYSRIVALQIKAQLEGYTGRHARRDSKMM</sequence>
<evidence type="ECO:0000256" key="2">
    <source>
        <dbReference type="SAM" id="MobiDB-lite"/>
    </source>
</evidence>
<dbReference type="SUPFAM" id="SSF51905">
    <property type="entry name" value="FAD/NAD(P)-binding domain"/>
    <property type="match status" value="1"/>
</dbReference>
<dbReference type="GO" id="GO:0004497">
    <property type="term" value="F:monooxygenase activity"/>
    <property type="evidence" value="ECO:0007669"/>
    <property type="project" value="TreeGrafter"/>
</dbReference>
<dbReference type="InterPro" id="IPR050982">
    <property type="entry name" value="Auxin_biosynth/cation_transpt"/>
</dbReference>
<dbReference type="GeneID" id="70126123"/>
<organism evidence="3 4">
    <name type="scientific">Truncatella angustata</name>
    <dbReference type="NCBI Taxonomy" id="152316"/>
    <lineage>
        <taxon>Eukaryota</taxon>
        <taxon>Fungi</taxon>
        <taxon>Dikarya</taxon>
        <taxon>Ascomycota</taxon>
        <taxon>Pezizomycotina</taxon>
        <taxon>Sordariomycetes</taxon>
        <taxon>Xylariomycetidae</taxon>
        <taxon>Amphisphaeriales</taxon>
        <taxon>Sporocadaceae</taxon>
        <taxon>Truncatella</taxon>
    </lineage>
</organism>
<protein>
    <recommendedName>
        <fullName evidence="5">Flavin-containing monooxygenase</fullName>
    </recommendedName>
</protein>
<dbReference type="PANTHER" id="PTHR43539:SF68">
    <property type="entry name" value="FLAVIN-BINDING MONOOXYGENASE-LIKE PROTEIN (AFU_ORTHOLOGUE AFUA_4G09220)"/>
    <property type="match status" value="1"/>
</dbReference>
<evidence type="ECO:0008006" key="5">
    <source>
        <dbReference type="Google" id="ProtNLM"/>
    </source>
</evidence>
<reference evidence="3" key="1">
    <citation type="journal article" date="2021" name="Nat. Commun.">
        <title>Genetic determinants of endophytism in the Arabidopsis root mycobiome.</title>
        <authorList>
            <person name="Mesny F."/>
            <person name="Miyauchi S."/>
            <person name="Thiergart T."/>
            <person name="Pickel B."/>
            <person name="Atanasova L."/>
            <person name="Karlsson M."/>
            <person name="Huettel B."/>
            <person name="Barry K.W."/>
            <person name="Haridas S."/>
            <person name="Chen C."/>
            <person name="Bauer D."/>
            <person name="Andreopoulos W."/>
            <person name="Pangilinan J."/>
            <person name="LaButti K."/>
            <person name="Riley R."/>
            <person name="Lipzen A."/>
            <person name="Clum A."/>
            <person name="Drula E."/>
            <person name="Henrissat B."/>
            <person name="Kohler A."/>
            <person name="Grigoriev I.V."/>
            <person name="Martin F.M."/>
            <person name="Hacquard S."/>
        </authorList>
    </citation>
    <scope>NUCLEOTIDE SEQUENCE</scope>
    <source>
        <strain evidence="3">MPI-SDFR-AT-0073</strain>
    </source>
</reference>
<dbReference type="Gene3D" id="3.50.50.60">
    <property type="entry name" value="FAD/NAD(P)-binding domain"/>
    <property type="match status" value="1"/>
</dbReference>
<comment type="caution">
    <text evidence="3">The sequence shown here is derived from an EMBL/GenBank/DDBJ whole genome shotgun (WGS) entry which is preliminary data.</text>
</comment>
<dbReference type="RefSeq" id="XP_045963567.1">
    <property type="nucleotide sequence ID" value="XM_046097231.1"/>
</dbReference>
<dbReference type="GO" id="GO:0050660">
    <property type="term" value="F:flavin adenine dinucleotide binding"/>
    <property type="evidence" value="ECO:0007669"/>
    <property type="project" value="TreeGrafter"/>
</dbReference>
<evidence type="ECO:0000256" key="1">
    <source>
        <dbReference type="ARBA" id="ARBA00023002"/>
    </source>
</evidence>
<dbReference type="AlphaFoldDB" id="A0A9P8UWR7"/>
<proteinExistence type="predicted"/>
<dbReference type="OrthoDB" id="74360at2759"/>
<evidence type="ECO:0000313" key="4">
    <source>
        <dbReference type="Proteomes" id="UP000758603"/>
    </source>
</evidence>
<dbReference type="PRINTS" id="PR00411">
    <property type="entry name" value="PNDRDTASEI"/>
</dbReference>
<dbReference type="InterPro" id="IPR036188">
    <property type="entry name" value="FAD/NAD-bd_sf"/>
</dbReference>
<dbReference type="Proteomes" id="UP000758603">
    <property type="component" value="Unassembled WGS sequence"/>
</dbReference>
<gene>
    <name evidence="3" type="ORF">BKA67DRAFT_509315</name>
</gene>
<keyword evidence="1" id="KW-0560">Oxidoreductase</keyword>
<keyword evidence="4" id="KW-1185">Reference proteome</keyword>
<evidence type="ECO:0000313" key="3">
    <source>
        <dbReference type="EMBL" id="KAH6659436.1"/>
    </source>
</evidence>